<dbReference type="Proteomes" id="UP000192923">
    <property type="component" value="Unassembled WGS sequence"/>
</dbReference>
<keyword evidence="1" id="KW-0436">Ligase</keyword>
<gene>
    <name evidence="5" type="ORF">SAMN02949497_4231</name>
</gene>
<evidence type="ECO:0000256" key="2">
    <source>
        <dbReference type="PROSITE-ProRule" id="PRU01331"/>
    </source>
</evidence>
<reference evidence="5 6" key="1">
    <citation type="submission" date="2016-12" db="EMBL/GenBank/DDBJ databases">
        <authorList>
            <person name="Song W.-J."/>
            <person name="Kurnit D.M."/>
        </authorList>
    </citation>
    <scope>NUCLEOTIDE SEQUENCE [LARGE SCALE GENOMIC DNA]</scope>
    <source>
        <strain evidence="5 6">175</strain>
    </source>
</reference>
<evidence type="ECO:0000256" key="3">
    <source>
        <dbReference type="RuleBase" id="RU000384"/>
    </source>
</evidence>
<proteinExistence type="inferred from homology"/>
<evidence type="ECO:0000313" key="5">
    <source>
        <dbReference type="EMBL" id="SMF96820.1"/>
    </source>
</evidence>
<dbReference type="PANTHER" id="PTHR43785:SF12">
    <property type="entry name" value="TYPE-1 GLUTAMINE SYNTHETASE 2"/>
    <property type="match status" value="1"/>
</dbReference>
<dbReference type="SUPFAM" id="SSF55931">
    <property type="entry name" value="Glutamine synthetase/guanido kinase"/>
    <property type="match status" value="1"/>
</dbReference>
<accession>A0A1Y6D330</accession>
<evidence type="ECO:0000256" key="1">
    <source>
        <dbReference type="ARBA" id="ARBA00022598"/>
    </source>
</evidence>
<dbReference type="InterPro" id="IPR008146">
    <property type="entry name" value="Gln_synth_cat_dom"/>
</dbReference>
<organism evidence="5 6">
    <name type="scientific">Methylomagnum ishizawai</name>
    <dbReference type="NCBI Taxonomy" id="1760988"/>
    <lineage>
        <taxon>Bacteria</taxon>
        <taxon>Pseudomonadati</taxon>
        <taxon>Pseudomonadota</taxon>
        <taxon>Gammaproteobacteria</taxon>
        <taxon>Methylococcales</taxon>
        <taxon>Methylococcaceae</taxon>
        <taxon>Methylomagnum</taxon>
    </lineage>
</organism>
<dbReference type="SMART" id="SM01230">
    <property type="entry name" value="Gln-synt_C"/>
    <property type="match status" value="1"/>
</dbReference>
<dbReference type="GO" id="GO:0006598">
    <property type="term" value="P:polyamine catabolic process"/>
    <property type="evidence" value="ECO:0007669"/>
    <property type="project" value="TreeGrafter"/>
</dbReference>
<protein>
    <submittedName>
        <fullName evidence="5">Glutamine synthetase</fullName>
    </submittedName>
</protein>
<keyword evidence="6" id="KW-1185">Reference proteome</keyword>
<dbReference type="PROSITE" id="PS51987">
    <property type="entry name" value="GS_CATALYTIC"/>
    <property type="match status" value="1"/>
</dbReference>
<dbReference type="GO" id="GO:0004356">
    <property type="term" value="F:glutamine synthetase activity"/>
    <property type="evidence" value="ECO:0007669"/>
    <property type="project" value="InterPro"/>
</dbReference>
<dbReference type="EMBL" id="FXAM01000001">
    <property type="protein sequence ID" value="SMF96820.1"/>
    <property type="molecule type" value="Genomic_DNA"/>
</dbReference>
<dbReference type="GO" id="GO:0006542">
    <property type="term" value="P:glutamine biosynthetic process"/>
    <property type="evidence" value="ECO:0007669"/>
    <property type="project" value="TreeGrafter"/>
</dbReference>
<name>A0A1Y6D330_9GAMM</name>
<evidence type="ECO:0000313" key="6">
    <source>
        <dbReference type="Proteomes" id="UP000192923"/>
    </source>
</evidence>
<evidence type="ECO:0000259" key="4">
    <source>
        <dbReference type="PROSITE" id="PS51987"/>
    </source>
</evidence>
<dbReference type="AlphaFoldDB" id="A0A1Y6D330"/>
<dbReference type="InterPro" id="IPR014746">
    <property type="entry name" value="Gln_synth/guanido_kin_cat_dom"/>
</dbReference>
<sequence length="317" mass="35364">MTKSLKLKGIDKMVEVDYISPVVADALAHLPHPTDVALRIIAEFNLTPIIAIEKEFYIKREGILVEKNSIDLKAVSEILARETLFERITPESGEGQFEISTNPTSDVIGLMETVFRIMYILDQFVSYSKLHIDGRSKPISEQPGNGIHVHLTLNNDEGCNVLKKDSGTERSESLLMLHVVAGLLHTLPDLMVAFAPTSMCYQRYIEPPFPNMFFSPTRISWGADNRSAAIRIPPSTVQPEARRIEHRVAGGSASIKYIISAILIGTYYGLKRACFPQFSKTYGLPSNPILGLPKLPNCFDLALNSFMKKGICLWKEL</sequence>
<dbReference type="STRING" id="1760988.SAMN02949497_4231"/>
<dbReference type="Gene3D" id="3.30.590.10">
    <property type="entry name" value="Glutamine synthetase/guanido kinase, catalytic domain"/>
    <property type="match status" value="1"/>
</dbReference>
<dbReference type="Pfam" id="PF00120">
    <property type="entry name" value="Gln-synt_C"/>
    <property type="match status" value="1"/>
</dbReference>
<dbReference type="RefSeq" id="WP_176225321.1">
    <property type="nucleotide sequence ID" value="NZ_FXAM01000001.1"/>
</dbReference>
<comment type="similarity">
    <text evidence="2 3">Belongs to the glutamine synthetase family.</text>
</comment>
<dbReference type="PANTHER" id="PTHR43785">
    <property type="entry name" value="GAMMA-GLUTAMYLPUTRESCINE SYNTHETASE"/>
    <property type="match status" value="1"/>
</dbReference>
<feature type="domain" description="GS catalytic" evidence="4">
    <location>
        <begin position="2"/>
        <end position="317"/>
    </location>
</feature>